<keyword evidence="4 13" id="KW-0732">Signal</keyword>
<dbReference type="InterPro" id="IPR038175">
    <property type="entry name" value="CBM21_dom_sf"/>
</dbReference>
<evidence type="ECO:0000259" key="14">
    <source>
        <dbReference type="PROSITE" id="PS51159"/>
    </source>
</evidence>
<evidence type="ECO:0000256" key="6">
    <source>
        <dbReference type="ARBA" id="ARBA00023180"/>
    </source>
</evidence>
<evidence type="ECO:0000256" key="2">
    <source>
        <dbReference type="ARBA" id="ARBA00006188"/>
    </source>
</evidence>
<dbReference type="SUPFAM" id="SSF48208">
    <property type="entry name" value="Six-hairpin glycosidases"/>
    <property type="match status" value="1"/>
</dbReference>
<keyword evidence="9" id="KW-0624">Polysaccharide degradation</keyword>
<dbReference type="Pfam" id="PF03370">
    <property type="entry name" value="CBM_21"/>
    <property type="match status" value="1"/>
</dbReference>
<feature type="chain" id="PRO_5043855320" description="glucan 1,4-alpha-glucosidase" evidence="13">
    <location>
        <begin position="19"/>
        <end position="614"/>
    </location>
</feature>
<feature type="region of interest" description="Disordered" evidence="12">
    <location>
        <begin position="570"/>
        <end position="596"/>
    </location>
</feature>
<dbReference type="GO" id="GO:0000324">
    <property type="term" value="C:fungal-type vacuole"/>
    <property type="evidence" value="ECO:0007669"/>
    <property type="project" value="TreeGrafter"/>
</dbReference>
<evidence type="ECO:0000256" key="5">
    <source>
        <dbReference type="ARBA" id="ARBA00022801"/>
    </source>
</evidence>
<dbReference type="InterPro" id="IPR005036">
    <property type="entry name" value="CBM21_dom"/>
</dbReference>
<dbReference type="FunFam" id="1.50.10.10:FF:000018">
    <property type="entry name" value="Glucoamylase"/>
    <property type="match status" value="1"/>
</dbReference>
<evidence type="ECO:0000256" key="12">
    <source>
        <dbReference type="SAM" id="MobiDB-lite"/>
    </source>
</evidence>
<evidence type="ECO:0000256" key="9">
    <source>
        <dbReference type="ARBA" id="ARBA00023326"/>
    </source>
</evidence>
<keyword evidence="16" id="KW-1185">Reference proteome</keyword>
<dbReference type="InterPro" id="IPR012341">
    <property type="entry name" value="6hp_glycosidase-like_sf"/>
</dbReference>
<evidence type="ECO:0000313" key="15">
    <source>
        <dbReference type="EMBL" id="KAK6335877.1"/>
    </source>
</evidence>
<dbReference type="Gene3D" id="1.50.10.10">
    <property type="match status" value="1"/>
</dbReference>
<comment type="similarity">
    <text evidence="2">Belongs to the glycosyl hydrolase 15 family.</text>
</comment>
<feature type="domain" description="CBM21" evidence="14">
    <location>
        <begin position="20"/>
        <end position="122"/>
    </location>
</feature>
<evidence type="ECO:0000256" key="10">
    <source>
        <dbReference type="ARBA" id="ARBA00033442"/>
    </source>
</evidence>
<evidence type="ECO:0000256" key="4">
    <source>
        <dbReference type="ARBA" id="ARBA00022729"/>
    </source>
</evidence>
<keyword evidence="8" id="KW-0326">Glycosidase</keyword>
<evidence type="ECO:0000256" key="1">
    <source>
        <dbReference type="ARBA" id="ARBA00001863"/>
    </source>
</evidence>
<dbReference type="PROSITE" id="PS51159">
    <property type="entry name" value="CBM21"/>
    <property type="match status" value="1"/>
</dbReference>
<keyword evidence="6" id="KW-0325">Glycoprotein</keyword>
<dbReference type="PANTHER" id="PTHR31616:SF12">
    <property type="entry name" value="GLUCOAMYLASE"/>
    <property type="match status" value="1"/>
</dbReference>
<keyword evidence="5" id="KW-0378">Hydrolase</keyword>
<dbReference type="Proteomes" id="UP001373714">
    <property type="component" value="Unassembled WGS sequence"/>
</dbReference>
<dbReference type="AlphaFoldDB" id="A0AAV9U4Z3"/>
<comment type="caution">
    <text evidence="15">The sequence shown here is derived from an EMBL/GenBank/DDBJ whole genome shotgun (WGS) entry which is preliminary data.</text>
</comment>
<evidence type="ECO:0000256" key="11">
    <source>
        <dbReference type="ARBA" id="ARBA00033473"/>
    </source>
</evidence>
<proteinExistence type="inferred from homology"/>
<dbReference type="EC" id="3.2.1.3" evidence="3"/>
<keyword evidence="7" id="KW-0119">Carbohydrate metabolism</keyword>
<dbReference type="PANTHER" id="PTHR31616">
    <property type="entry name" value="TREHALASE"/>
    <property type="match status" value="1"/>
</dbReference>
<dbReference type="InterPro" id="IPR000165">
    <property type="entry name" value="Glucoamylase"/>
</dbReference>
<dbReference type="EMBL" id="JAVHNS010000014">
    <property type="protein sequence ID" value="KAK6335877.1"/>
    <property type="molecule type" value="Genomic_DNA"/>
</dbReference>
<gene>
    <name evidence="15" type="ORF">TWF730_003251</name>
</gene>
<sequence length="614" mass="65663">MRAFGLFFTAVSVTFAWATPLSKRSTQVSLISQSYSGSTLSGTIKVQNLAYSKVVTVTWANGNNWSSGNTIAGTYVSGPDSSGYEVWGFSGNAQGATQFYITYNVNGASYYDPGNNVNYQISSSNSPDTFTATTGLDAWLNTEASFAQSALLRNIGSSNNTIVGPGVIIASPSTSNPNYFYQWTRDGSIVMEHLVSEYLANGAYLQYIKDWVNVQNILQHTNNPSGSFTSGGLGEPKFNVDNSAYTASWGRPQRDGPALRAITLIKFAKKYITIDSNYVTNTLWPVIKPDLDYVATYWNQGGFDLWEETSGTQFFTTIVQYRSMIEGAAFADSLGDSTSKSRYTSPQASMVSTINSFWSSSKGYLIALLNGSRSGVDCGTLLGSLRGGSYIFPPSDSKVLATLHGLISSFQGLYGINQSANKVGWAIGRYPEDVYDGVGTSQAHPWFICTTTSAHVIYKALAEFATAGAITIDSTSLSLFKRFDATATAGTYSLSTTAGKNLFAGLLTYADTFLAVVRQYSKAAGNLSEQFNRGSGAQEGAKDLTWSYEAILEAIKARNAVKNYLSSTTTSTTTTTTTTTTSTTTSSGYTSTTAPPTTTGACAPTVTVTVTVTA</sequence>
<name>A0AAV9U4Z3_9PEZI</name>
<feature type="signal peptide" evidence="13">
    <location>
        <begin position="1"/>
        <end position="18"/>
    </location>
</feature>
<dbReference type="GO" id="GO:0004339">
    <property type="term" value="F:glucan 1,4-alpha-glucosidase activity"/>
    <property type="evidence" value="ECO:0007669"/>
    <property type="project" value="UniProtKB-EC"/>
</dbReference>
<evidence type="ECO:0000256" key="3">
    <source>
        <dbReference type="ARBA" id="ARBA00012593"/>
    </source>
</evidence>
<evidence type="ECO:0000256" key="7">
    <source>
        <dbReference type="ARBA" id="ARBA00023277"/>
    </source>
</evidence>
<protein>
    <recommendedName>
        <fullName evidence="3">glucan 1,4-alpha-glucosidase</fullName>
        <ecNumber evidence="3">3.2.1.3</ecNumber>
    </recommendedName>
    <alternativeName>
        <fullName evidence="11">1,4-alpha-D-glucan glucohydrolase</fullName>
    </alternativeName>
    <alternativeName>
        <fullName evidence="10">Glucan 1,4-alpha-glucosidase</fullName>
    </alternativeName>
</protein>
<dbReference type="InterPro" id="IPR008928">
    <property type="entry name" value="6-hairpin_glycosidase_sf"/>
</dbReference>
<comment type="catalytic activity">
    <reaction evidence="1">
        <text>Hydrolysis of terminal (1-&gt;4)-linked alpha-D-glucose residues successively from non-reducing ends of the chains with release of beta-D-glucose.</text>
        <dbReference type="EC" id="3.2.1.3"/>
    </reaction>
</comment>
<dbReference type="InterPro" id="IPR011613">
    <property type="entry name" value="GH15-like"/>
</dbReference>
<dbReference type="PRINTS" id="PR00736">
    <property type="entry name" value="GLHYDRLASE15"/>
</dbReference>
<accession>A0AAV9U4Z3</accession>
<evidence type="ECO:0000256" key="8">
    <source>
        <dbReference type="ARBA" id="ARBA00023295"/>
    </source>
</evidence>
<reference evidence="15 16" key="1">
    <citation type="submission" date="2019-10" db="EMBL/GenBank/DDBJ databases">
        <authorList>
            <person name="Palmer J.M."/>
        </authorList>
    </citation>
    <scope>NUCLEOTIDE SEQUENCE [LARGE SCALE GENOMIC DNA]</scope>
    <source>
        <strain evidence="15 16">TWF730</strain>
    </source>
</reference>
<organism evidence="15 16">
    <name type="scientific">Orbilia blumenaviensis</name>
    <dbReference type="NCBI Taxonomy" id="1796055"/>
    <lineage>
        <taxon>Eukaryota</taxon>
        <taxon>Fungi</taxon>
        <taxon>Dikarya</taxon>
        <taxon>Ascomycota</taxon>
        <taxon>Pezizomycotina</taxon>
        <taxon>Orbiliomycetes</taxon>
        <taxon>Orbiliales</taxon>
        <taxon>Orbiliaceae</taxon>
        <taxon>Orbilia</taxon>
    </lineage>
</organism>
<dbReference type="Pfam" id="PF00723">
    <property type="entry name" value="Glyco_hydro_15"/>
    <property type="match status" value="1"/>
</dbReference>
<dbReference type="Gene3D" id="2.60.40.2440">
    <property type="entry name" value="Carbohydrate binding type-21 domain"/>
    <property type="match status" value="1"/>
</dbReference>
<evidence type="ECO:0000313" key="16">
    <source>
        <dbReference type="Proteomes" id="UP001373714"/>
    </source>
</evidence>
<dbReference type="GO" id="GO:0000272">
    <property type="term" value="P:polysaccharide catabolic process"/>
    <property type="evidence" value="ECO:0007669"/>
    <property type="project" value="UniProtKB-KW"/>
</dbReference>
<evidence type="ECO:0000256" key="13">
    <source>
        <dbReference type="SAM" id="SignalP"/>
    </source>
</evidence>